<proteinExistence type="predicted"/>
<evidence type="ECO:0000313" key="1">
    <source>
        <dbReference type="EnsemblMetazoa" id="AQUA011732-PA"/>
    </source>
</evidence>
<name>A0A182XPD0_ANOQN</name>
<dbReference type="EnsemblMetazoa" id="AQUA011732-RA">
    <property type="protein sequence ID" value="AQUA011732-PA"/>
    <property type="gene ID" value="AQUA011732"/>
</dbReference>
<dbReference type="Proteomes" id="UP000076407">
    <property type="component" value="Unassembled WGS sequence"/>
</dbReference>
<dbReference type="AlphaFoldDB" id="A0A182XPD0"/>
<evidence type="ECO:0000313" key="2">
    <source>
        <dbReference type="Proteomes" id="UP000076407"/>
    </source>
</evidence>
<organism evidence="1 2">
    <name type="scientific">Anopheles quadriannulatus</name>
    <name type="common">Mosquito</name>
    <dbReference type="NCBI Taxonomy" id="34691"/>
    <lineage>
        <taxon>Eukaryota</taxon>
        <taxon>Metazoa</taxon>
        <taxon>Ecdysozoa</taxon>
        <taxon>Arthropoda</taxon>
        <taxon>Hexapoda</taxon>
        <taxon>Insecta</taxon>
        <taxon>Pterygota</taxon>
        <taxon>Neoptera</taxon>
        <taxon>Endopterygota</taxon>
        <taxon>Diptera</taxon>
        <taxon>Nematocera</taxon>
        <taxon>Culicoidea</taxon>
        <taxon>Culicidae</taxon>
        <taxon>Anophelinae</taxon>
        <taxon>Anopheles</taxon>
    </lineage>
</organism>
<reference evidence="1" key="1">
    <citation type="submission" date="2020-05" db="UniProtKB">
        <authorList>
            <consortium name="EnsemblMetazoa"/>
        </authorList>
    </citation>
    <scope>IDENTIFICATION</scope>
    <source>
        <strain evidence="1">SANGQUA</strain>
    </source>
</reference>
<protein>
    <submittedName>
        <fullName evidence="1">Uncharacterized protein</fullName>
    </submittedName>
</protein>
<keyword evidence="2" id="KW-1185">Reference proteome</keyword>
<accession>A0A182XPD0</accession>
<dbReference type="VEuPathDB" id="VectorBase:AQUA011732"/>
<sequence>MQTGVALFGIVTTQKADPQQSGIEHLAGEQATLKAYMRVQLTLVVRYYARWFGTTHADAVRAESRRLEHAPDAFVDGKFLEECMVRFCSNVQFCCESTSFDRTMACITDVRSVPAVSRREPVRAEVSCPVTTKVVATETRVISGSVIGRVAEFFRVSLCI</sequence>